<dbReference type="PANTHER" id="PTHR22806">
    <property type="entry name" value="NUCLEOPORIN NUP37 P37 -RELATED"/>
    <property type="match status" value="1"/>
</dbReference>
<evidence type="ECO:0000313" key="2">
    <source>
        <dbReference type="Ensembl" id="ENSCSAVP00000016830.1"/>
    </source>
</evidence>
<sequence length="266" mass="29370">MEENVVRTDGFVTAIEFCPYENATKLLAYSSADNLHICSVAFQHEDQSSHAEKQSVRATVTHTENLLTYSQNDINCISWSPVSNMKYLPRCAKLALGLLDSTISILTTDFKGETSLLVLKGHTNSVNAVAFEPLEGRVVASVADDSTCKIWDADGGNIIHDIRLLCAGIDVCWNKLQPGIFMVGELFGNLRFYDCTDEDEPPMPTQWLNCKRGGLTSADWCPLNPMKVGASAGTEWVLWDASKSSLPEDTRQSHVGGSVKYRWCRA</sequence>
<reference evidence="3" key="1">
    <citation type="submission" date="2003-08" db="EMBL/GenBank/DDBJ databases">
        <authorList>
            <person name="Birren B."/>
            <person name="Nusbaum C."/>
            <person name="Abebe A."/>
            <person name="Abouelleil A."/>
            <person name="Adekoya E."/>
            <person name="Ait-zahra M."/>
            <person name="Allen N."/>
            <person name="Allen T."/>
            <person name="An P."/>
            <person name="Anderson M."/>
            <person name="Anderson S."/>
            <person name="Arachchi H."/>
            <person name="Armbruster J."/>
            <person name="Bachantsang P."/>
            <person name="Baldwin J."/>
            <person name="Barry A."/>
            <person name="Bayul T."/>
            <person name="Blitshsteyn B."/>
            <person name="Bloom T."/>
            <person name="Blye J."/>
            <person name="Boguslavskiy L."/>
            <person name="Borowsky M."/>
            <person name="Boukhgalter B."/>
            <person name="Brunache A."/>
            <person name="Butler J."/>
            <person name="Calixte N."/>
            <person name="Calvo S."/>
            <person name="Camarata J."/>
            <person name="Campo K."/>
            <person name="Chang J."/>
            <person name="Cheshatsang Y."/>
            <person name="Citroen M."/>
            <person name="Collymore A."/>
            <person name="Considine T."/>
            <person name="Cook A."/>
            <person name="Cooke P."/>
            <person name="Corum B."/>
            <person name="Cuomo C."/>
            <person name="David R."/>
            <person name="Dawoe T."/>
            <person name="Degray S."/>
            <person name="Dodge S."/>
            <person name="Dooley K."/>
            <person name="Dorje P."/>
            <person name="Dorjee K."/>
            <person name="Dorris L."/>
            <person name="Duffey N."/>
            <person name="Dupes A."/>
            <person name="Elkins T."/>
            <person name="Engels R."/>
            <person name="Erickson J."/>
            <person name="Farina A."/>
            <person name="Faro S."/>
            <person name="Ferreira P."/>
            <person name="Fischer H."/>
            <person name="Fitzgerald M."/>
            <person name="Foley K."/>
            <person name="Gage D."/>
            <person name="Galagan J."/>
            <person name="Gearin G."/>
            <person name="Gnerre S."/>
            <person name="Gnirke A."/>
            <person name="Goyette A."/>
            <person name="Graham J."/>
            <person name="Grandbois E."/>
            <person name="Gyaltsen K."/>
            <person name="Hafez N."/>
            <person name="Hagopian D."/>
            <person name="Hagos B."/>
            <person name="Hall J."/>
            <person name="Hatcher B."/>
            <person name="Heller A."/>
            <person name="Higgins H."/>
            <person name="Honan T."/>
            <person name="Horn A."/>
            <person name="Houde N."/>
            <person name="Hughes L."/>
            <person name="Hulme W."/>
            <person name="Husby E."/>
            <person name="Iliev I."/>
            <person name="Jaffe D."/>
            <person name="Jones C."/>
            <person name="Kamal M."/>
            <person name="Kamat A."/>
            <person name="Kamvysselis M."/>
            <person name="Karlsson E."/>
            <person name="Kells C."/>
            <person name="Kieu A."/>
            <person name="Kisner P."/>
            <person name="Kodira C."/>
            <person name="Kulbokas E."/>
            <person name="Labutti K."/>
            <person name="Lama D."/>
            <person name="Landers T."/>
            <person name="Leger J."/>
            <person name="Levine S."/>
            <person name="Lewis D."/>
            <person name="Lewis T."/>
            <person name="Lindblad-toh K."/>
            <person name="Liu X."/>
            <person name="Lokyitsang T."/>
            <person name="Lokyitsang Y."/>
            <person name="Lucien O."/>
            <person name="Lui A."/>
            <person name="Ma L.J."/>
            <person name="Mabbitt R."/>
            <person name="Macdonald J."/>
            <person name="Maclean C."/>
            <person name="Major J."/>
            <person name="Manning J."/>
            <person name="Marabella R."/>
            <person name="Maru K."/>
            <person name="Matthews C."/>
            <person name="Mauceli E."/>
            <person name="Mccarthy M."/>
            <person name="Mcdonough S."/>
            <person name="Mcghee T."/>
            <person name="Meldrim J."/>
            <person name="Meneus L."/>
            <person name="Mesirov J."/>
            <person name="Mihalev A."/>
            <person name="Mihova T."/>
            <person name="Mikkelsen T."/>
            <person name="Mlenga V."/>
            <person name="Moru K."/>
            <person name="Mozes J."/>
            <person name="Mulrain L."/>
            <person name="Munson G."/>
            <person name="Naylor J."/>
            <person name="Newes C."/>
            <person name="Nguyen C."/>
            <person name="Nguyen N."/>
            <person name="Nguyen T."/>
            <person name="Nicol R."/>
            <person name="Nielsen C."/>
            <person name="Nizzari M."/>
            <person name="Norbu C."/>
            <person name="Norbu N."/>
            <person name="O'donnell P."/>
            <person name="Okoawo O."/>
            <person name="O'leary S."/>
            <person name="Omotosho B."/>
            <person name="O'neill K."/>
            <person name="Osman S."/>
            <person name="Parker S."/>
            <person name="Perrin D."/>
            <person name="Phunkhang P."/>
            <person name="Piqani B."/>
            <person name="Purcell S."/>
            <person name="Rachupka T."/>
            <person name="Ramasamy U."/>
            <person name="Rameau R."/>
            <person name="Ray V."/>
            <person name="Raymond C."/>
            <person name="Retta R."/>
            <person name="Richardson S."/>
            <person name="Rise C."/>
            <person name="Rodriguez J."/>
            <person name="Rogers J."/>
            <person name="Rogov P."/>
            <person name="Rutman M."/>
            <person name="Schupbach R."/>
            <person name="Seaman C."/>
            <person name="Settipalli S."/>
            <person name="Sharpe T."/>
            <person name="Sheridan J."/>
            <person name="Sherpa N."/>
            <person name="Shi J."/>
            <person name="Smirnov S."/>
            <person name="Smith C."/>
            <person name="Sougnez C."/>
            <person name="Spencer B."/>
            <person name="Stalker J."/>
            <person name="Stange-thomann N."/>
            <person name="Stavropoulos S."/>
            <person name="Stetson K."/>
            <person name="Stone C."/>
            <person name="Stone S."/>
            <person name="Stubbs M."/>
            <person name="Talamas J."/>
            <person name="Tchuinga P."/>
            <person name="Tenzing P."/>
            <person name="Tesfaye S."/>
            <person name="Theodore J."/>
            <person name="Thoulutsang Y."/>
            <person name="Topham K."/>
            <person name="Towey S."/>
            <person name="Tsamla T."/>
            <person name="Tsomo N."/>
            <person name="Vallee D."/>
            <person name="Vassiliev H."/>
            <person name="Venkataraman V."/>
            <person name="Vinson J."/>
            <person name="Vo A."/>
            <person name="Wade C."/>
            <person name="Wang S."/>
            <person name="Wangchuk T."/>
            <person name="Wangdi T."/>
            <person name="Whittaker C."/>
            <person name="Wilkinson J."/>
            <person name="Wu Y."/>
            <person name="Wyman D."/>
            <person name="Yadav S."/>
            <person name="Yang S."/>
            <person name="Yang X."/>
            <person name="Yeager S."/>
            <person name="Yee E."/>
            <person name="Young G."/>
            <person name="Zainoun J."/>
            <person name="Zembeck L."/>
            <person name="Zimmer A."/>
            <person name="Zody M."/>
            <person name="Lander E."/>
        </authorList>
    </citation>
    <scope>NUCLEOTIDE SEQUENCE [LARGE SCALE GENOMIC DNA]</scope>
</reference>
<dbReference type="InterPro" id="IPR015943">
    <property type="entry name" value="WD40/YVTN_repeat-like_dom_sf"/>
</dbReference>
<name>H2ZGW4_CIOSA</name>
<protein>
    <submittedName>
        <fullName evidence="2">Uncharacterized protein</fullName>
    </submittedName>
</protein>
<dbReference type="Ensembl" id="ENSCSAVT00000017012.1">
    <property type="protein sequence ID" value="ENSCSAVP00000016830.1"/>
    <property type="gene ID" value="ENSCSAVG00000009901.1"/>
</dbReference>
<dbReference type="PROSITE" id="PS50294">
    <property type="entry name" value="WD_REPEATS_REGION"/>
    <property type="match status" value="1"/>
</dbReference>
<dbReference type="GO" id="GO:0031080">
    <property type="term" value="C:nuclear pore outer ring"/>
    <property type="evidence" value="ECO:0007669"/>
    <property type="project" value="InterPro"/>
</dbReference>
<reference evidence="2" key="2">
    <citation type="submission" date="2025-08" db="UniProtKB">
        <authorList>
            <consortium name="Ensembl"/>
        </authorList>
    </citation>
    <scope>IDENTIFICATION</scope>
</reference>
<dbReference type="InParanoid" id="H2ZGW4"/>
<keyword evidence="1" id="KW-0853">WD repeat</keyword>
<dbReference type="InterPro" id="IPR001680">
    <property type="entry name" value="WD40_rpt"/>
</dbReference>
<dbReference type="STRING" id="51511.ENSCSAVP00000016830"/>
<dbReference type="Gene3D" id="2.130.10.10">
    <property type="entry name" value="YVTN repeat-like/Quinoprotein amine dehydrogenase"/>
    <property type="match status" value="1"/>
</dbReference>
<dbReference type="InterPro" id="IPR036322">
    <property type="entry name" value="WD40_repeat_dom_sf"/>
</dbReference>
<dbReference type="HOGENOM" id="CLU_074370_0_0_1"/>
<feature type="repeat" description="WD" evidence="1">
    <location>
        <begin position="119"/>
        <end position="161"/>
    </location>
</feature>
<dbReference type="PANTHER" id="PTHR22806:SF0">
    <property type="entry name" value="NUCLEOPORIN NUP37"/>
    <property type="match status" value="1"/>
</dbReference>
<evidence type="ECO:0000256" key="1">
    <source>
        <dbReference type="PROSITE-ProRule" id="PRU00221"/>
    </source>
</evidence>
<proteinExistence type="predicted"/>
<dbReference type="SUPFAM" id="SSF50978">
    <property type="entry name" value="WD40 repeat-like"/>
    <property type="match status" value="1"/>
</dbReference>
<dbReference type="OMA" id="HIWAVEV"/>
<dbReference type="SMART" id="SM00320">
    <property type="entry name" value="WD40"/>
    <property type="match status" value="3"/>
</dbReference>
<keyword evidence="3" id="KW-1185">Reference proteome</keyword>
<accession>H2ZGW4</accession>
<dbReference type="eggNOG" id="KOG0266">
    <property type="taxonomic scope" value="Eukaryota"/>
</dbReference>
<dbReference type="PROSITE" id="PS50082">
    <property type="entry name" value="WD_REPEATS_2"/>
    <property type="match status" value="1"/>
</dbReference>
<dbReference type="AlphaFoldDB" id="H2ZGW4"/>
<dbReference type="FunCoup" id="H2ZGW4">
    <property type="interactions" value="218"/>
</dbReference>
<organism evidence="2 3">
    <name type="scientific">Ciona savignyi</name>
    <name type="common">Pacific transparent sea squirt</name>
    <dbReference type="NCBI Taxonomy" id="51511"/>
    <lineage>
        <taxon>Eukaryota</taxon>
        <taxon>Metazoa</taxon>
        <taxon>Chordata</taxon>
        <taxon>Tunicata</taxon>
        <taxon>Ascidiacea</taxon>
        <taxon>Phlebobranchia</taxon>
        <taxon>Cionidae</taxon>
        <taxon>Ciona</taxon>
    </lineage>
</organism>
<dbReference type="Pfam" id="PF00400">
    <property type="entry name" value="WD40"/>
    <property type="match status" value="1"/>
</dbReference>
<dbReference type="InterPro" id="IPR037626">
    <property type="entry name" value="NUP37"/>
</dbReference>
<reference evidence="2" key="3">
    <citation type="submission" date="2025-09" db="UniProtKB">
        <authorList>
            <consortium name="Ensembl"/>
        </authorList>
    </citation>
    <scope>IDENTIFICATION</scope>
</reference>
<dbReference type="Proteomes" id="UP000007875">
    <property type="component" value="Unassembled WGS sequence"/>
</dbReference>
<dbReference type="GeneTree" id="ENSGT00390000010777"/>
<evidence type="ECO:0000313" key="3">
    <source>
        <dbReference type="Proteomes" id="UP000007875"/>
    </source>
</evidence>